<accession>A0A913YMS3</accession>
<keyword evidence="2" id="KW-1185">Reference proteome</keyword>
<organism evidence="1 2">
    <name type="scientific">Exaiptasia diaphana</name>
    <name type="common">Tropical sea anemone</name>
    <name type="synonym">Aiptasia pulchella</name>
    <dbReference type="NCBI Taxonomy" id="2652724"/>
    <lineage>
        <taxon>Eukaryota</taxon>
        <taxon>Metazoa</taxon>
        <taxon>Cnidaria</taxon>
        <taxon>Anthozoa</taxon>
        <taxon>Hexacorallia</taxon>
        <taxon>Actiniaria</taxon>
        <taxon>Aiptasiidae</taxon>
        <taxon>Exaiptasia</taxon>
    </lineage>
</organism>
<evidence type="ECO:0000313" key="1">
    <source>
        <dbReference type="EnsemblMetazoa" id="XP_028516434.1"/>
    </source>
</evidence>
<dbReference type="AlphaFoldDB" id="A0A913YMS3"/>
<evidence type="ECO:0000313" key="2">
    <source>
        <dbReference type="Proteomes" id="UP000887567"/>
    </source>
</evidence>
<name>A0A913YMS3_EXADI</name>
<dbReference type="EnsemblMetazoa" id="XM_028660633.1">
    <property type="protein sequence ID" value="XP_028516434.1"/>
    <property type="gene ID" value="LOC114575551"/>
</dbReference>
<dbReference type="Proteomes" id="UP000887567">
    <property type="component" value="Unplaced"/>
</dbReference>
<dbReference type="KEGG" id="epa:114575551"/>
<reference evidence="1" key="1">
    <citation type="submission" date="2022-11" db="UniProtKB">
        <authorList>
            <consortium name="EnsemblMetazoa"/>
        </authorList>
    </citation>
    <scope>IDENTIFICATION</scope>
</reference>
<dbReference type="OrthoDB" id="10057701at2759"/>
<dbReference type="GeneID" id="114575551"/>
<dbReference type="RefSeq" id="XP_028516434.1">
    <property type="nucleotide sequence ID" value="XM_028660633.1"/>
</dbReference>
<proteinExistence type="predicted"/>
<dbReference type="OMA" id="SHAKEEH"/>
<sequence length="247" mass="28725">MMSMRMQFSGYNKKFRYEVFDSALKAYKNMKSKDQAGEVPLYRPREWRRKERENEKRSKRNNWYKKGGYSSVVFIPATPDSELKRKLEDDVRSSGIKVKIVEKAGVSVKRMLQRSDPFKERACRREDCFVCCTGGNGPCRATSATYKISCSECSQTYIGETSRNTYMRGREHLRELDNRSKGSVLWSHAKEEHEGKIPDYTCDVTNVFQGDALLRQVSEAVLINKVKPEMNTKKEWNFANIPRARIN</sequence>
<protein>
    <submittedName>
        <fullName evidence="1">Uncharacterized protein</fullName>
    </submittedName>
</protein>